<reference evidence="3" key="2">
    <citation type="submission" date="2013-07" db="EMBL/GenBank/DDBJ databases">
        <authorList>
            <consortium name="The Broad Institute Genome Sequencing Platform"/>
            <person name="Cuomo C."/>
            <person name="Litvintseva A."/>
            <person name="Chen Y."/>
            <person name="Heitman J."/>
            <person name="Sun S."/>
            <person name="Springer D."/>
            <person name="Dromer F."/>
            <person name="Young S.K."/>
            <person name="Zeng Q."/>
            <person name="Gargeya S."/>
            <person name="Fitzgerald M."/>
            <person name="Abouelleil A."/>
            <person name="Alvarado L."/>
            <person name="Berlin A.M."/>
            <person name="Chapman S.B."/>
            <person name="Dewar J."/>
            <person name="Goldberg J."/>
            <person name="Griggs A."/>
            <person name="Gujja S."/>
            <person name="Hansen M."/>
            <person name="Howarth C."/>
            <person name="Imamovic A."/>
            <person name="Larimer J."/>
            <person name="McCowan C."/>
            <person name="Murphy C."/>
            <person name="Pearson M."/>
            <person name="Priest M."/>
            <person name="Roberts A."/>
            <person name="Saif S."/>
            <person name="Shea T."/>
            <person name="Sykes S."/>
            <person name="Wortman J."/>
            <person name="Nusbaum C."/>
            <person name="Birren B."/>
        </authorList>
    </citation>
    <scope>NUCLEOTIDE SEQUENCE</scope>
    <source>
        <strain evidence="3">CBS 10117</strain>
    </source>
</reference>
<evidence type="ECO:0000259" key="1">
    <source>
        <dbReference type="Pfam" id="PF08495"/>
    </source>
</evidence>
<keyword evidence="4" id="KW-1185">Reference proteome</keyword>
<dbReference type="OrthoDB" id="10251508at2759"/>
<dbReference type="InterPro" id="IPR013702">
    <property type="entry name" value="FIST_domain_N"/>
</dbReference>
<organism evidence="2">
    <name type="scientific">Kwoniella dejecticola CBS 10117</name>
    <dbReference type="NCBI Taxonomy" id="1296121"/>
    <lineage>
        <taxon>Eukaryota</taxon>
        <taxon>Fungi</taxon>
        <taxon>Dikarya</taxon>
        <taxon>Basidiomycota</taxon>
        <taxon>Agaricomycotina</taxon>
        <taxon>Tremellomycetes</taxon>
        <taxon>Tremellales</taxon>
        <taxon>Cryptococcaceae</taxon>
        <taxon>Kwoniella</taxon>
    </lineage>
</organism>
<evidence type="ECO:0000313" key="3">
    <source>
        <dbReference type="EMBL" id="WWC63339.1"/>
    </source>
</evidence>
<dbReference type="EMBL" id="KI894033">
    <property type="protein sequence ID" value="OBR83682.1"/>
    <property type="molecule type" value="Genomic_DNA"/>
</dbReference>
<dbReference type="EMBL" id="CP144536">
    <property type="protein sequence ID" value="WWC63339.1"/>
    <property type="molecule type" value="Genomic_DNA"/>
</dbReference>
<accession>A0A1A6A0U1</accession>
<dbReference type="GeneID" id="28969661"/>
<gene>
    <name evidence="2" type="ORF">I303_05962</name>
    <name evidence="3" type="ORF">I303_105939</name>
</gene>
<dbReference type="Pfam" id="PF08495">
    <property type="entry name" value="FIST"/>
    <property type="match status" value="1"/>
</dbReference>
<protein>
    <recommendedName>
        <fullName evidence="1">FIST domain-containing protein</fullName>
    </recommendedName>
</protein>
<evidence type="ECO:0000313" key="2">
    <source>
        <dbReference type="EMBL" id="OBR83682.1"/>
    </source>
</evidence>
<dbReference type="RefSeq" id="XP_018261524.1">
    <property type="nucleotide sequence ID" value="XM_018409252.1"/>
</dbReference>
<dbReference type="Proteomes" id="UP000078595">
    <property type="component" value="Chromosome 7"/>
</dbReference>
<reference evidence="3" key="3">
    <citation type="submission" date="2024-02" db="EMBL/GenBank/DDBJ databases">
        <title>Comparative genomics of Cryptococcus and Kwoniella reveals pathogenesis evolution and contrasting modes of karyotype evolution via chromosome fusion or intercentromeric recombination.</title>
        <authorList>
            <person name="Coelho M.A."/>
            <person name="David-Palma M."/>
            <person name="Shea T."/>
            <person name="Bowers K."/>
            <person name="McGinley-Smith S."/>
            <person name="Mohammad A.W."/>
            <person name="Gnirke A."/>
            <person name="Yurkov A.M."/>
            <person name="Nowrousian M."/>
            <person name="Sun S."/>
            <person name="Cuomo C.A."/>
            <person name="Heitman J."/>
        </authorList>
    </citation>
    <scope>NUCLEOTIDE SEQUENCE</scope>
    <source>
        <strain evidence="3">CBS 10117</strain>
    </source>
</reference>
<proteinExistence type="predicted"/>
<dbReference type="AlphaFoldDB" id="A0A1A6A0U1"/>
<name>A0A1A6A0U1_9TREE</name>
<evidence type="ECO:0000313" key="4">
    <source>
        <dbReference type="Proteomes" id="UP000078595"/>
    </source>
</evidence>
<reference evidence="2" key="1">
    <citation type="submission" date="2013-07" db="EMBL/GenBank/DDBJ databases">
        <title>The Genome Sequence of Cryptococcus dejecticola CBS10117.</title>
        <authorList>
            <consortium name="The Broad Institute Genome Sequencing Platform"/>
            <person name="Cuomo C."/>
            <person name="Litvintseva A."/>
            <person name="Chen Y."/>
            <person name="Heitman J."/>
            <person name="Sun S."/>
            <person name="Springer D."/>
            <person name="Dromer F."/>
            <person name="Young S.K."/>
            <person name="Zeng Q."/>
            <person name="Gargeya S."/>
            <person name="Fitzgerald M."/>
            <person name="Abouelleil A."/>
            <person name="Alvarado L."/>
            <person name="Berlin A.M."/>
            <person name="Chapman S.B."/>
            <person name="Dewar J."/>
            <person name="Goldberg J."/>
            <person name="Griggs A."/>
            <person name="Gujja S."/>
            <person name="Hansen M."/>
            <person name="Howarth C."/>
            <person name="Imamovic A."/>
            <person name="Larimer J."/>
            <person name="McCowan C."/>
            <person name="Murphy C."/>
            <person name="Pearson M."/>
            <person name="Priest M."/>
            <person name="Roberts A."/>
            <person name="Saif S."/>
            <person name="Shea T."/>
            <person name="Sykes S."/>
            <person name="Wortman J."/>
            <person name="Nusbaum C."/>
            <person name="Birren B."/>
        </authorList>
    </citation>
    <scope>NUCLEOTIDE SEQUENCE [LARGE SCALE GENOMIC DNA]</scope>
    <source>
        <strain evidence="2">CBS 10117</strain>
    </source>
</reference>
<dbReference type="KEGG" id="kdj:28969661"/>
<feature type="domain" description="FIST" evidence="1">
    <location>
        <begin position="127"/>
        <end position="257"/>
    </location>
</feature>
<sequence>MPLRRSATTAKRLLHTRAQTFFSPTPEHVESNLAQHPTPNSTWLFLLSTSLENLPRHLPILQKHLPNSIGSFSVTPPGQEPTISVATFPEDVRIFRSALTGRPPAEVGRFQRPESQRVQREEDLKGAGQGQAEALLAGEGWAGMWKGEAITERIGELEGVEAESFLLLTDGRPNPVLKALDLMYPSASKVGLLTAATPFITNRPYTLLHNGQIYSEGTLGLAFKKRPAVEVDFGLVPMTEPAIITGAQGNMLLSIDGANSNPTQVLIQAIQKRGGTGITKEEDFYLGILQSGKLQKAVKILSGDPSRGAMSLDMEDSLVTGQTVQFMHRESRISIPKASPGVLTFSSLPRSDEAGDAIHGLPRVEDGFLALSEGGFVCSNPTASICTAPGATIRVSW</sequence>
<dbReference type="VEuPathDB" id="FungiDB:I303_05962"/>